<evidence type="ECO:0000313" key="1">
    <source>
        <dbReference type="EMBL" id="GGE36879.1"/>
    </source>
</evidence>
<accession>A0A917A9K5</accession>
<reference evidence="1" key="1">
    <citation type="journal article" date="2014" name="Int. J. Syst. Evol. Microbiol.">
        <title>Complete genome sequence of Corynebacterium casei LMG S-19264T (=DSM 44701T), isolated from a smear-ripened cheese.</title>
        <authorList>
            <consortium name="US DOE Joint Genome Institute (JGI-PGF)"/>
            <person name="Walter F."/>
            <person name="Albersmeier A."/>
            <person name="Kalinowski J."/>
            <person name="Ruckert C."/>
        </authorList>
    </citation>
    <scope>NUCLEOTIDE SEQUENCE</scope>
    <source>
        <strain evidence="1">CGMCC 1.15533</strain>
    </source>
</reference>
<protein>
    <submittedName>
        <fullName evidence="1">Uncharacterized protein</fullName>
    </submittedName>
</protein>
<reference evidence="1" key="2">
    <citation type="submission" date="2020-09" db="EMBL/GenBank/DDBJ databases">
        <authorList>
            <person name="Sun Q."/>
            <person name="Zhou Y."/>
        </authorList>
    </citation>
    <scope>NUCLEOTIDE SEQUENCE</scope>
    <source>
        <strain evidence="1">CGMCC 1.15533</strain>
    </source>
</reference>
<evidence type="ECO:0000313" key="2">
    <source>
        <dbReference type="Proteomes" id="UP000660801"/>
    </source>
</evidence>
<dbReference type="EMBL" id="BMJN01000043">
    <property type="protein sequence ID" value="GGE36879.1"/>
    <property type="molecule type" value="Genomic_DNA"/>
</dbReference>
<gene>
    <name evidence="1" type="ORF">GCM10011510_17810</name>
</gene>
<dbReference type="Proteomes" id="UP000660801">
    <property type="component" value="Unassembled WGS sequence"/>
</dbReference>
<organism evidence="1 2">
    <name type="scientific">Streptococcus himalayensis</name>
    <dbReference type="NCBI Taxonomy" id="1888195"/>
    <lineage>
        <taxon>Bacteria</taxon>
        <taxon>Bacillati</taxon>
        <taxon>Bacillota</taxon>
        <taxon>Bacilli</taxon>
        <taxon>Lactobacillales</taxon>
        <taxon>Streptococcaceae</taxon>
        <taxon>Streptococcus</taxon>
    </lineage>
</organism>
<name>A0A917A9K5_9STRE</name>
<dbReference type="AlphaFoldDB" id="A0A917A9K5"/>
<proteinExistence type="predicted"/>
<keyword evidence="2" id="KW-1185">Reference proteome</keyword>
<comment type="caution">
    <text evidence="1">The sequence shown here is derived from an EMBL/GenBank/DDBJ whole genome shotgun (WGS) entry which is preliminary data.</text>
</comment>
<sequence length="63" mass="7529">MNFQKLNDIADRQEVNTEDFEVIDFYHECRKRTNSVAFAVLHVFQMGKIAGIRQERKRKNDNI</sequence>